<accession>A0ABV6YMS6</accession>
<protein>
    <recommendedName>
        <fullName evidence="4">Kazal-like domain-containing protein</fullName>
    </recommendedName>
</protein>
<name>A0ABV6YMS6_UNCEI</name>
<keyword evidence="1" id="KW-0732">Signal</keyword>
<dbReference type="EMBL" id="JBHPKH010000184">
    <property type="protein sequence ID" value="MFC1573489.1"/>
    <property type="molecule type" value="Genomic_DNA"/>
</dbReference>
<reference evidence="2 3" key="1">
    <citation type="submission" date="2024-09" db="EMBL/GenBank/DDBJ databases">
        <authorList>
            <person name="D'Angelo T."/>
        </authorList>
    </citation>
    <scope>NUCLEOTIDE SEQUENCE [LARGE SCALE GENOMIC DNA]</scope>
    <source>
        <strain evidence="2">SAG AM-320-E07</strain>
    </source>
</reference>
<proteinExistence type="predicted"/>
<organism evidence="2 3">
    <name type="scientific">Eiseniibacteriota bacterium</name>
    <dbReference type="NCBI Taxonomy" id="2212470"/>
    <lineage>
        <taxon>Bacteria</taxon>
        <taxon>Candidatus Eiseniibacteriota</taxon>
    </lineage>
</organism>
<keyword evidence="3" id="KW-1185">Reference proteome</keyword>
<comment type="caution">
    <text evidence="2">The sequence shown here is derived from an EMBL/GenBank/DDBJ whole genome shotgun (WGS) entry which is preliminary data.</text>
</comment>
<evidence type="ECO:0008006" key="4">
    <source>
        <dbReference type="Google" id="ProtNLM"/>
    </source>
</evidence>
<feature type="non-terminal residue" evidence="2">
    <location>
        <position position="642"/>
    </location>
</feature>
<evidence type="ECO:0000256" key="1">
    <source>
        <dbReference type="SAM" id="SignalP"/>
    </source>
</evidence>
<feature type="signal peptide" evidence="1">
    <location>
        <begin position="1"/>
        <end position="20"/>
    </location>
</feature>
<evidence type="ECO:0000313" key="2">
    <source>
        <dbReference type="EMBL" id="MFC1573489.1"/>
    </source>
</evidence>
<evidence type="ECO:0000313" key="3">
    <source>
        <dbReference type="Proteomes" id="UP001593833"/>
    </source>
</evidence>
<gene>
    <name evidence="2" type="ORF">ACFL6M_07835</name>
</gene>
<dbReference type="Proteomes" id="UP001593833">
    <property type="component" value="Unassembled WGS sequence"/>
</dbReference>
<feature type="chain" id="PRO_5046476872" description="Kazal-like domain-containing protein" evidence="1">
    <location>
        <begin position="21"/>
        <end position="642"/>
    </location>
</feature>
<sequence length="642" mass="68370">MKPAALVLVLLAFCNVTPSADPPWRGIERPEKGDEHITGVPVGGDQIAGDTIEEAWVVAGLPFTGTGNTCLFNNDYDEVCPYVGSVSPDVVYAYAPSVDQLLIVDLCGGFPASYDTKTYVYEDAEGNLVKCDDDGCGSALGYASYIHNAELSADHIYYIVVDGFGGDCGDYVLKLYEGTECVVECPPGATLEGEPPLVDGYVDNHNGGCISTPPIFQTICDLEFCGRGGTYSVGPQDIRDMDWLIVHGDGTPMSVTITAEEPTTLWQLGFYPALRCDSTITVDQTLAAEPCVSSTMDLVGGLEEEVWIWVASSAYSDVPEYTYTLTFEGIDCGWGIACCFGNECRIVADGVTCYGSGGIPHPEQSTCDPNPCYTYQGACCLGDFECTIMSEDECLQYAGIYFGEDDCLPGQCHPDGPPCPNGGIDYFAYTHTAFFFEVPGLLDRLPVVAGGPTTVERSVPDFLPDGHCEIQTEIIYLSLLGTYNPGGEGVGGEGRLVEIVLDPLRPTFGTIISSDDGMGNPDYPDTSEFTVNVLIMIEEVGTYPHSIDLGNLLQSGDLWGDPPCVDPEGPYQSPSNDHAHIPCPPGDPPTGCCVLQSGGCFVTYAQLCGLLDGTYMGDGVPCPGACCIDEQCVMTTASDCAQ</sequence>